<name>A0A6S6SXK4_9GAMM</name>
<feature type="signal peptide" evidence="2">
    <location>
        <begin position="1"/>
        <end position="26"/>
    </location>
</feature>
<reference evidence="3" key="1">
    <citation type="submission" date="2020-01" db="EMBL/GenBank/DDBJ databases">
        <authorList>
            <person name="Meier V. D."/>
            <person name="Meier V D."/>
        </authorList>
    </citation>
    <scope>NUCLEOTIDE SEQUENCE</scope>
    <source>
        <strain evidence="3">HLG_WM_MAG_09</strain>
    </source>
</reference>
<feature type="region of interest" description="Disordered" evidence="1">
    <location>
        <begin position="61"/>
        <end position="80"/>
    </location>
</feature>
<gene>
    <name evidence="3" type="ORF">HELGO_WM81924</name>
</gene>
<proteinExistence type="predicted"/>
<dbReference type="EMBL" id="CACVAT010000158">
    <property type="protein sequence ID" value="CAA6810872.1"/>
    <property type="molecule type" value="Genomic_DNA"/>
</dbReference>
<evidence type="ECO:0000256" key="2">
    <source>
        <dbReference type="SAM" id="SignalP"/>
    </source>
</evidence>
<protein>
    <recommendedName>
        <fullName evidence="4">Secreted protein</fullName>
    </recommendedName>
</protein>
<keyword evidence="2" id="KW-0732">Signal</keyword>
<accession>A0A6S6SXK4</accession>
<feature type="region of interest" description="Disordered" evidence="1">
    <location>
        <begin position="30"/>
        <end position="53"/>
    </location>
</feature>
<sequence>MKTQFNLKSLLGVMAMLFAVTLPLTGCNDNDDPSVSEQLANQDVNSEPGALGDAAGIKAGIERSFGGPDSEPVDIDDGESIKDVFAKSGS</sequence>
<evidence type="ECO:0000313" key="3">
    <source>
        <dbReference type="EMBL" id="CAA6810872.1"/>
    </source>
</evidence>
<dbReference type="AlphaFoldDB" id="A0A6S6SXK4"/>
<evidence type="ECO:0008006" key="4">
    <source>
        <dbReference type="Google" id="ProtNLM"/>
    </source>
</evidence>
<evidence type="ECO:0000256" key="1">
    <source>
        <dbReference type="SAM" id="MobiDB-lite"/>
    </source>
</evidence>
<organism evidence="3">
    <name type="scientific">uncultured Thiotrichaceae bacterium</name>
    <dbReference type="NCBI Taxonomy" id="298394"/>
    <lineage>
        <taxon>Bacteria</taxon>
        <taxon>Pseudomonadati</taxon>
        <taxon>Pseudomonadota</taxon>
        <taxon>Gammaproteobacteria</taxon>
        <taxon>Thiotrichales</taxon>
        <taxon>Thiotrichaceae</taxon>
        <taxon>environmental samples</taxon>
    </lineage>
</organism>
<feature type="chain" id="PRO_5028298306" description="Secreted protein" evidence="2">
    <location>
        <begin position="27"/>
        <end position="90"/>
    </location>
</feature>
<feature type="compositionally biased region" description="Polar residues" evidence="1">
    <location>
        <begin position="35"/>
        <end position="45"/>
    </location>
</feature>